<keyword evidence="6 11" id="KW-0406">Ion transport</keyword>
<dbReference type="GO" id="GO:0005765">
    <property type="term" value="C:lysosomal membrane"/>
    <property type="evidence" value="ECO:0007669"/>
    <property type="project" value="TreeGrafter"/>
</dbReference>
<evidence type="ECO:0000256" key="8">
    <source>
        <dbReference type="ARBA" id="ARBA00023136"/>
    </source>
</evidence>
<dbReference type="InterPro" id="IPR051280">
    <property type="entry name" value="Cl-channel/antiporter"/>
</dbReference>
<comment type="subcellular location">
    <subcellularLocation>
        <location evidence="1 11">Membrane</location>
        <topology evidence="1 11">Multi-pass membrane protein</topology>
    </subcellularLocation>
</comment>
<keyword evidence="3 11" id="KW-0812">Transmembrane</keyword>
<evidence type="ECO:0000256" key="5">
    <source>
        <dbReference type="ARBA" id="ARBA00022989"/>
    </source>
</evidence>
<proteinExistence type="inferred from homology"/>
<dbReference type="InterPro" id="IPR046342">
    <property type="entry name" value="CBS_dom_sf"/>
</dbReference>
<dbReference type="SMART" id="SM00116">
    <property type="entry name" value="CBS"/>
    <property type="match status" value="1"/>
</dbReference>
<keyword evidence="4" id="KW-0677">Repeat</keyword>
<evidence type="ECO:0000256" key="11">
    <source>
        <dbReference type="RuleBase" id="RU361221"/>
    </source>
</evidence>
<dbReference type="Gene3D" id="3.10.580.10">
    <property type="entry name" value="CBS-domain"/>
    <property type="match status" value="1"/>
</dbReference>
<comment type="caution">
    <text evidence="11">Lacks conserved residue(s) required for the propagation of feature annotation.</text>
</comment>
<dbReference type="GO" id="GO:0005254">
    <property type="term" value="F:chloride channel activity"/>
    <property type="evidence" value="ECO:0007669"/>
    <property type="project" value="UniProtKB-UniRule"/>
</dbReference>
<dbReference type="InterPro" id="IPR014743">
    <property type="entry name" value="Cl-channel_core"/>
</dbReference>
<dbReference type="Pfam" id="PF00654">
    <property type="entry name" value="Voltage_CLC"/>
    <property type="match status" value="1"/>
</dbReference>
<evidence type="ECO:0000256" key="1">
    <source>
        <dbReference type="ARBA" id="ARBA00004141"/>
    </source>
</evidence>
<evidence type="ECO:0000256" key="7">
    <source>
        <dbReference type="ARBA" id="ARBA00023122"/>
    </source>
</evidence>
<dbReference type="Pfam" id="PF00571">
    <property type="entry name" value="CBS"/>
    <property type="match status" value="1"/>
</dbReference>
<evidence type="ECO:0000256" key="6">
    <source>
        <dbReference type="ARBA" id="ARBA00023065"/>
    </source>
</evidence>
<dbReference type="PANTHER" id="PTHR11689:SF136">
    <property type="entry name" value="H(+)_CL(-) EXCHANGE TRANSPORTER 7"/>
    <property type="match status" value="1"/>
</dbReference>
<keyword evidence="2 11" id="KW-0813">Transport</keyword>
<keyword evidence="5 11" id="KW-1133">Transmembrane helix</keyword>
<dbReference type="PROSITE" id="PS51371">
    <property type="entry name" value="CBS"/>
    <property type="match status" value="1"/>
</dbReference>
<evidence type="ECO:0000313" key="14">
    <source>
        <dbReference type="Proteomes" id="UP000326759"/>
    </source>
</evidence>
<comment type="similarity">
    <text evidence="11">Belongs to the chloride channel (TC 2.A.49) family.</text>
</comment>
<keyword evidence="14" id="KW-1185">Reference proteome</keyword>
<feature type="transmembrane region" description="Helical" evidence="11">
    <location>
        <begin position="74"/>
        <end position="96"/>
    </location>
</feature>
<dbReference type="SUPFAM" id="SSF54631">
    <property type="entry name" value="CBS-domain pair"/>
    <property type="match status" value="1"/>
</dbReference>
<evidence type="ECO:0000313" key="13">
    <source>
        <dbReference type="EMBL" id="KAB7499559.1"/>
    </source>
</evidence>
<dbReference type="Proteomes" id="UP000326759">
    <property type="component" value="Unassembled WGS sequence"/>
</dbReference>
<evidence type="ECO:0000256" key="3">
    <source>
        <dbReference type="ARBA" id="ARBA00022692"/>
    </source>
</evidence>
<evidence type="ECO:0000259" key="12">
    <source>
        <dbReference type="PROSITE" id="PS51371"/>
    </source>
</evidence>
<dbReference type="PRINTS" id="PR00762">
    <property type="entry name" value="CLCHANNEL"/>
</dbReference>
<organism evidence="13 14">
    <name type="scientific">Armadillidium nasatum</name>
    <dbReference type="NCBI Taxonomy" id="96803"/>
    <lineage>
        <taxon>Eukaryota</taxon>
        <taxon>Metazoa</taxon>
        <taxon>Ecdysozoa</taxon>
        <taxon>Arthropoda</taxon>
        <taxon>Crustacea</taxon>
        <taxon>Multicrustacea</taxon>
        <taxon>Malacostraca</taxon>
        <taxon>Eumalacostraca</taxon>
        <taxon>Peracarida</taxon>
        <taxon>Isopoda</taxon>
        <taxon>Oniscidea</taxon>
        <taxon>Crinocheta</taxon>
        <taxon>Armadillidiidae</taxon>
        <taxon>Armadillidium</taxon>
    </lineage>
</organism>
<dbReference type="InterPro" id="IPR001807">
    <property type="entry name" value="ClC"/>
</dbReference>
<reference evidence="13 14" key="1">
    <citation type="journal article" date="2019" name="PLoS Biol.">
        <title>Sex chromosomes control vertical transmission of feminizing Wolbachia symbionts in an isopod.</title>
        <authorList>
            <person name="Becking T."/>
            <person name="Chebbi M.A."/>
            <person name="Giraud I."/>
            <person name="Moumen B."/>
            <person name="Laverre T."/>
            <person name="Caubet Y."/>
            <person name="Peccoud J."/>
            <person name="Gilbert C."/>
            <person name="Cordaux R."/>
        </authorList>
    </citation>
    <scope>NUCLEOTIDE SEQUENCE [LARGE SCALE GENOMIC DNA]</scope>
    <source>
        <strain evidence="13">ANa2</strain>
        <tissue evidence="13">Whole body excluding digestive tract and cuticle</tissue>
    </source>
</reference>
<feature type="transmembrane region" description="Helical" evidence="11">
    <location>
        <begin position="124"/>
        <end position="145"/>
    </location>
</feature>
<keyword evidence="9 11" id="KW-0868">Chloride</keyword>
<protein>
    <recommendedName>
        <fullName evidence="11">Chloride channel protein</fullName>
    </recommendedName>
</protein>
<feature type="transmembrane region" description="Helical" evidence="11">
    <location>
        <begin position="316"/>
        <end position="333"/>
    </location>
</feature>
<dbReference type="OrthoDB" id="428525at2759"/>
<comment type="caution">
    <text evidence="13">The sequence shown here is derived from an EMBL/GenBank/DDBJ whole genome shotgun (WGS) entry which is preliminary data.</text>
</comment>
<evidence type="ECO:0000256" key="2">
    <source>
        <dbReference type="ARBA" id="ARBA00022448"/>
    </source>
</evidence>
<gene>
    <name evidence="13" type="primary">Clcn7</name>
    <name evidence="13" type="ORF">Anas_09886</name>
</gene>
<name>A0A5N5T0R5_9CRUS</name>
<feature type="transmembrane region" description="Helical" evidence="11">
    <location>
        <begin position="233"/>
        <end position="254"/>
    </location>
</feature>
<dbReference type="AlphaFoldDB" id="A0A5N5T0R5"/>
<dbReference type="InterPro" id="IPR000644">
    <property type="entry name" value="CBS_dom"/>
</dbReference>
<evidence type="ECO:0000256" key="9">
    <source>
        <dbReference type="ARBA" id="ARBA00023214"/>
    </source>
</evidence>
<feature type="transmembrane region" description="Helical" evidence="11">
    <location>
        <begin position="166"/>
        <end position="184"/>
    </location>
</feature>
<accession>A0A5N5T0R5</accession>
<feature type="transmembrane region" description="Helical" evidence="11">
    <location>
        <begin position="39"/>
        <end position="62"/>
    </location>
</feature>
<dbReference type="EMBL" id="SEYY01017878">
    <property type="protein sequence ID" value="KAB7499559.1"/>
    <property type="molecule type" value="Genomic_DNA"/>
</dbReference>
<keyword evidence="8 11" id="KW-0472">Membrane</keyword>
<keyword evidence="7 10" id="KW-0129">CBS domain</keyword>
<dbReference type="PANTHER" id="PTHR11689">
    <property type="entry name" value="CHLORIDE CHANNEL PROTEIN CLC FAMILY MEMBER"/>
    <property type="match status" value="1"/>
</dbReference>
<sequence length="456" mass="50477">MIHSGSVVAAGISQGTSSTFGWDFGVFKYFRNDSEKRDFVSAGAAAGVAAAFGAPVGGVLFALEEGSSFWKQKLTWRVFFSALLSCFALNFFLSLVNGDTGDLSNPGLLNLGKFNDLSYRFFEFIPFMFIGVFEGLLGSLFNFINYKLTVIRMRYLGSPFLRIAEALFVSQLTTLCSALMIYFIQDCRKKTSSDGIHIQMFCKDGEESTVALLLLQTPEACVRSLFHDPNGSFNWSTVTIFFFVYFFLACGTYGLGVPSGLFIPTLLTGAAFGRICGMEWVDEGKYALVGAAAGLAGVVRMTISLTVILMECVGNITFGLPLMIVVVIAKFVGDFFNEIFNENTHVWDGNIVHMELFRACYPRYPSVEEVSLTEEELGTTIDLRPFMNPSPYTVTSASSFQRIFHLFRGLGLRHLIVLNDEHRVVGIITRKDIVKFDFVHENGGVSLIQLEICDAI</sequence>
<dbReference type="SUPFAM" id="SSF81340">
    <property type="entry name" value="Clc chloride channel"/>
    <property type="match status" value="1"/>
</dbReference>
<dbReference type="Gene3D" id="1.10.3080.10">
    <property type="entry name" value="Clc chloride channel"/>
    <property type="match status" value="1"/>
</dbReference>
<evidence type="ECO:0000256" key="10">
    <source>
        <dbReference type="PROSITE-ProRule" id="PRU00703"/>
    </source>
</evidence>
<evidence type="ECO:0000256" key="4">
    <source>
        <dbReference type="ARBA" id="ARBA00022737"/>
    </source>
</evidence>
<feature type="domain" description="CBS" evidence="12">
    <location>
        <begin position="387"/>
        <end position="445"/>
    </location>
</feature>